<keyword evidence="1" id="KW-0732">Signal</keyword>
<evidence type="ECO:0000313" key="3">
    <source>
        <dbReference type="Proteomes" id="UP001472677"/>
    </source>
</evidence>
<evidence type="ECO:0000313" key="2">
    <source>
        <dbReference type="EMBL" id="KAK8504734.1"/>
    </source>
</evidence>
<dbReference type="Proteomes" id="UP001472677">
    <property type="component" value="Unassembled WGS sequence"/>
</dbReference>
<comment type="caution">
    <text evidence="2">The sequence shown here is derived from an EMBL/GenBank/DDBJ whole genome shotgun (WGS) entry which is preliminary data.</text>
</comment>
<organism evidence="2 3">
    <name type="scientific">Hibiscus sabdariffa</name>
    <name type="common">roselle</name>
    <dbReference type="NCBI Taxonomy" id="183260"/>
    <lineage>
        <taxon>Eukaryota</taxon>
        <taxon>Viridiplantae</taxon>
        <taxon>Streptophyta</taxon>
        <taxon>Embryophyta</taxon>
        <taxon>Tracheophyta</taxon>
        <taxon>Spermatophyta</taxon>
        <taxon>Magnoliopsida</taxon>
        <taxon>eudicotyledons</taxon>
        <taxon>Gunneridae</taxon>
        <taxon>Pentapetalae</taxon>
        <taxon>rosids</taxon>
        <taxon>malvids</taxon>
        <taxon>Malvales</taxon>
        <taxon>Malvaceae</taxon>
        <taxon>Malvoideae</taxon>
        <taxon>Hibiscus</taxon>
    </lineage>
</organism>
<reference evidence="2 3" key="1">
    <citation type="journal article" date="2024" name="G3 (Bethesda)">
        <title>Genome assembly of Hibiscus sabdariffa L. provides insights into metabolisms of medicinal natural products.</title>
        <authorList>
            <person name="Kim T."/>
        </authorList>
    </citation>
    <scope>NUCLEOTIDE SEQUENCE [LARGE SCALE GENOMIC DNA]</scope>
    <source>
        <strain evidence="2">TK-2024</strain>
        <tissue evidence="2">Old leaves</tissue>
    </source>
</reference>
<accession>A0ABR2BCG3</accession>
<evidence type="ECO:0000256" key="1">
    <source>
        <dbReference type="SAM" id="SignalP"/>
    </source>
</evidence>
<feature type="signal peptide" evidence="1">
    <location>
        <begin position="1"/>
        <end position="23"/>
    </location>
</feature>
<proteinExistence type="predicted"/>
<dbReference type="EMBL" id="JBBPBM010000137">
    <property type="protein sequence ID" value="KAK8504734.1"/>
    <property type="molecule type" value="Genomic_DNA"/>
</dbReference>
<feature type="chain" id="PRO_5045122608" evidence="1">
    <location>
        <begin position="24"/>
        <end position="87"/>
    </location>
</feature>
<protein>
    <submittedName>
        <fullName evidence="2">Uncharacterized protein</fullName>
    </submittedName>
</protein>
<name>A0ABR2BCG3_9ROSI</name>
<sequence>MVSHRLVSASIFIVCCLTTFADAATLETNEVDALRSIGSTLGKDWDFRVDPCSRTSGWQDPPVSDYENNVTCDCSFNNNNTCHVTHM</sequence>
<gene>
    <name evidence="2" type="ORF">V6N12_046983</name>
</gene>
<keyword evidence="3" id="KW-1185">Reference proteome</keyword>